<comment type="similarity">
    <text evidence="2">Belongs to the class-IV pyridoxal-phosphate-dependent aminotransferase family.</text>
</comment>
<organism evidence="5 6">
    <name type="scientific">Volvox africanus</name>
    <dbReference type="NCBI Taxonomy" id="51714"/>
    <lineage>
        <taxon>Eukaryota</taxon>
        <taxon>Viridiplantae</taxon>
        <taxon>Chlorophyta</taxon>
        <taxon>core chlorophytes</taxon>
        <taxon>Chlorophyceae</taxon>
        <taxon>CS clade</taxon>
        <taxon>Chlamydomonadales</taxon>
        <taxon>Volvocaceae</taxon>
        <taxon>Volvox</taxon>
    </lineage>
</organism>
<dbReference type="SUPFAM" id="SSF52540">
    <property type="entry name" value="P-loop containing nucleoside triphosphate hydrolases"/>
    <property type="match status" value="1"/>
</dbReference>
<dbReference type="FunFam" id="3.20.10.10:FF:000002">
    <property type="entry name" value="D-alanine aminotransferase"/>
    <property type="match status" value="1"/>
</dbReference>
<proteinExistence type="inferred from homology"/>
<dbReference type="SUPFAM" id="SSF56752">
    <property type="entry name" value="D-aminoacid aminotransferase-like PLP-dependent enzymes"/>
    <property type="match status" value="1"/>
</dbReference>
<dbReference type="Pfam" id="PF01063">
    <property type="entry name" value="Aminotran_4"/>
    <property type="match status" value="1"/>
</dbReference>
<evidence type="ECO:0000256" key="2">
    <source>
        <dbReference type="ARBA" id="ARBA00009320"/>
    </source>
</evidence>
<dbReference type="GO" id="GO:0008652">
    <property type="term" value="P:amino acid biosynthetic process"/>
    <property type="evidence" value="ECO:0007669"/>
    <property type="project" value="UniProtKB-ARBA"/>
</dbReference>
<protein>
    <submittedName>
        <fullName evidence="5">Uncharacterized protein</fullName>
    </submittedName>
</protein>
<keyword evidence="6" id="KW-1185">Reference proteome</keyword>
<dbReference type="InterPro" id="IPR043131">
    <property type="entry name" value="BCAT-like_N"/>
</dbReference>
<comment type="cofactor">
    <cofactor evidence="1">
        <name>pyridoxal 5'-phosphate</name>
        <dbReference type="ChEBI" id="CHEBI:597326"/>
    </cofactor>
</comment>
<dbReference type="PANTHER" id="PTHR42743:SF11">
    <property type="entry name" value="AMINODEOXYCHORISMATE LYASE"/>
    <property type="match status" value="1"/>
</dbReference>
<evidence type="ECO:0000256" key="1">
    <source>
        <dbReference type="ARBA" id="ARBA00001933"/>
    </source>
</evidence>
<evidence type="ECO:0000313" key="5">
    <source>
        <dbReference type="EMBL" id="GIL57355.1"/>
    </source>
</evidence>
<dbReference type="Gene3D" id="3.20.10.10">
    <property type="entry name" value="D-amino Acid Aminotransferase, subunit A, domain 2"/>
    <property type="match status" value="1"/>
</dbReference>
<dbReference type="Gene3D" id="3.30.470.10">
    <property type="match status" value="1"/>
</dbReference>
<dbReference type="InterPro" id="IPR001544">
    <property type="entry name" value="Aminotrans_IV"/>
</dbReference>
<keyword evidence="3" id="KW-0663">Pyridoxal phosphate</keyword>
<gene>
    <name evidence="5" type="ORF">Vafri_12609</name>
</gene>
<dbReference type="GO" id="GO:0003824">
    <property type="term" value="F:catalytic activity"/>
    <property type="evidence" value="ECO:0007669"/>
    <property type="project" value="InterPro"/>
</dbReference>
<reference evidence="5" key="1">
    <citation type="journal article" date="2021" name="Proc. Natl. Acad. Sci. U.S.A.">
        <title>Three genomes in the algal genus Volvox reveal the fate of a haploid sex-determining region after a transition to homothallism.</title>
        <authorList>
            <person name="Yamamoto K."/>
            <person name="Hamaji T."/>
            <person name="Kawai-Toyooka H."/>
            <person name="Matsuzaki R."/>
            <person name="Takahashi F."/>
            <person name="Nishimura Y."/>
            <person name="Kawachi M."/>
            <person name="Noguchi H."/>
            <person name="Minakuchi Y."/>
            <person name="Umen J.G."/>
            <person name="Toyoda A."/>
            <person name="Nozaki H."/>
        </authorList>
    </citation>
    <scope>NUCLEOTIDE SEQUENCE</scope>
    <source>
        <strain evidence="5">NIES-3780</strain>
    </source>
</reference>
<feature type="region of interest" description="Disordered" evidence="4">
    <location>
        <begin position="266"/>
        <end position="322"/>
    </location>
</feature>
<dbReference type="InterPro" id="IPR050571">
    <property type="entry name" value="Class-IV_PLP-Dep_Aminotrnsfr"/>
</dbReference>
<dbReference type="InterPro" id="IPR036038">
    <property type="entry name" value="Aminotransferase-like"/>
</dbReference>
<dbReference type="AlphaFoldDB" id="A0A8J4B9T4"/>
<dbReference type="GO" id="GO:0046394">
    <property type="term" value="P:carboxylic acid biosynthetic process"/>
    <property type="evidence" value="ECO:0007669"/>
    <property type="project" value="UniProtKB-ARBA"/>
</dbReference>
<comment type="caution">
    <text evidence="5">The sequence shown here is derived from an EMBL/GenBank/DDBJ whole genome shotgun (WGS) entry which is preliminary data.</text>
</comment>
<dbReference type="Pfam" id="PF19798">
    <property type="entry name" value="Sulfotransfer_5"/>
    <property type="match status" value="1"/>
</dbReference>
<dbReference type="EMBL" id="BNCO01000027">
    <property type="protein sequence ID" value="GIL57355.1"/>
    <property type="molecule type" value="Genomic_DNA"/>
</dbReference>
<name>A0A8J4B9T4_9CHLO</name>
<dbReference type="Gene3D" id="3.40.50.300">
    <property type="entry name" value="P-loop containing nucleotide triphosphate hydrolases"/>
    <property type="match status" value="1"/>
</dbReference>
<dbReference type="PANTHER" id="PTHR42743">
    <property type="entry name" value="AMINO-ACID AMINOTRANSFERASE"/>
    <property type="match status" value="1"/>
</dbReference>
<sequence length="629" mass="69052">MGSETEGSFFDSNCINCWSVPRCCSTSLLYSFAQRSDTTVLDEPLYANYLRLTCLPRPYREQVLAAQNPDGNAVVSEQLLSARGHGGSSGSRPVLYAKHMGKHKIGLGPELFRRAQHVVLVREPYGVLQSFSNVLEPTQQELGYTALLEIVSELRVLGRRPIVVSSDELVREPAGVLRALCAALGLAWEPTMLSWPAGPKPYDGLWADWWYKNTHKSTGFDAEVRDARKPLPVHLKPLLAETYPLYDMLSRQAIRPVRDTVPRPLGIFAPDGAGDDNAHAAKTVSSSSPSAAAAAAAPTSPQNEFQSPGVGGKHPGGTHVYVQDPRNEDVLIGIRDGVSGRFELVWRPHARVSVLDSGYMLGDGVWEGIRLHQGVLYLSEEHFERLFEGAKAVDMDLGLSRQQLQQLVYDTVDANGMSSGVHIRLMVTRGLKPTPYQNPNITIGMPTIVIVPEHKEPSPVPREVGIRLFTVHVRRGPPDVQDPGWNSHSKLNCIAACIQANKAGADEALMLDPQGFVATCNSTNFFIVRKGEVWAPSPRHQLRGITRARVQELCRDNDIPCRETDFYLTQVYSADEAFVTGTFAGVIPVVQVDGRVIGSGRRGPMAARLQQLHAAFVDSYCATGRRVLD</sequence>
<dbReference type="InterPro" id="IPR027417">
    <property type="entry name" value="P-loop_NTPase"/>
</dbReference>
<dbReference type="InterPro" id="IPR043132">
    <property type="entry name" value="BCAT-like_C"/>
</dbReference>
<accession>A0A8J4B9T4</accession>
<evidence type="ECO:0000313" key="6">
    <source>
        <dbReference type="Proteomes" id="UP000747399"/>
    </source>
</evidence>
<evidence type="ECO:0000256" key="4">
    <source>
        <dbReference type="SAM" id="MobiDB-lite"/>
    </source>
</evidence>
<evidence type="ECO:0000256" key="3">
    <source>
        <dbReference type="ARBA" id="ARBA00022898"/>
    </source>
</evidence>
<feature type="compositionally biased region" description="Low complexity" evidence="4">
    <location>
        <begin position="280"/>
        <end position="301"/>
    </location>
</feature>
<dbReference type="Proteomes" id="UP000747399">
    <property type="component" value="Unassembled WGS sequence"/>
</dbReference>